<name>A0A9P0P184_ACAOB</name>
<dbReference type="PANTHER" id="PTHR13532">
    <property type="match status" value="1"/>
</dbReference>
<evidence type="ECO:0000259" key="5">
    <source>
        <dbReference type="Pfam" id="PF13519"/>
    </source>
</evidence>
<dbReference type="Pfam" id="PF20504">
    <property type="entry name" value="IntS14_C"/>
    <property type="match status" value="1"/>
</dbReference>
<feature type="domain" description="Integrator complex subunit 14 C-terminal" evidence="7">
    <location>
        <begin position="343"/>
        <end position="445"/>
    </location>
</feature>
<evidence type="ECO:0000313" key="8">
    <source>
        <dbReference type="EMBL" id="CAH1962827.1"/>
    </source>
</evidence>
<reference evidence="8" key="1">
    <citation type="submission" date="2022-03" db="EMBL/GenBank/DDBJ databases">
        <authorList>
            <person name="Sayadi A."/>
        </authorList>
    </citation>
    <scope>NUCLEOTIDE SEQUENCE</scope>
</reference>
<keyword evidence="3" id="KW-0539">Nucleus</keyword>
<sequence>MAFSSLYEEKCPFTRDYNLIKGELKNIDDYDKTCIETALHGVNQMVLSEWGNNTACQIILVTDGSTGVGPMSLKESLATANQRSAKIPFPVPFSFPAKLHIICLTTASDPCFIKSKPLYQRLIDMTGYDGTISVQDTFSNEASVTSMFQKLAEEIYSTFKGTLKCGNLESKIILSPAPVPYTKVTDFDSQTYNLWDVLDVCGFVSVGDVGSPMAISRHLILPATSSSNKTEHVVKNEVDITDDDVMDDSKTPSFCVLLHGALRVENMAALVTVGENWFGFIYSWADSKKKSNLMLTILSPGSDAVPWLGDLNYLGSSDSFSSDQVGSFPVRPTEKRSYSQNGVVWIRQAGLQSDIQKILRHARKLPEKTQQFYKELNRLRKAAISLGFLDLLNGLAYIFEQECMQLPGTAHPDCALQLQHAADVLRKTQNRDIKYVIIPLQTNYTSS</sequence>
<keyword evidence="9" id="KW-1185">Reference proteome</keyword>
<evidence type="ECO:0000259" key="6">
    <source>
        <dbReference type="Pfam" id="PF19435"/>
    </source>
</evidence>
<comment type="caution">
    <text evidence="8">The sequence shown here is derived from an EMBL/GenBank/DDBJ whole genome shotgun (WGS) entry which is preliminary data.</text>
</comment>
<dbReference type="EMBL" id="CAKOFQ010006703">
    <property type="protein sequence ID" value="CAH1962827.1"/>
    <property type="molecule type" value="Genomic_DNA"/>
</dbReference>
<accession>A0A9P0P184</accession>
<dbReference type="InterPro" id="IPR045814">
    <property type="entry name" value="IntS14_b-barrel"/>
</dbReference>
<evidence type="ECO:0000256" key="1">
    <source>
        <dbReference type="ARBA" id="ARBA00004123"/>
    </source>
</evidence>
<dbReference type="OrthoDB" id="2374335at2759"/>
<dbReference type="InterPro" id="IPR046471">
    <property type="entry name" value="IntS14_C"/>
</dbReference>
<dbReference type="InterPro" id="IPR002035">
    <property type="entry name" value="VWF_A"/>
</dbReference>
<organism evidence="8 9">
    <name type="scientific">Acanthoscelides obtectus</name>
    <name type="common">Bean weevil</name>
    <name type="synonym">Bruchus obtectus</name>
    <dbReference type="NCBI Taxonomy" id="200917"/>
    <lineage>
        <taxon>Eukaryota</taxon>
        <taxon>Metazoa</taxon>
        <taxon>Ecdysozoa</taxon>
        <taxon>Arthropoda</taxon>
        <taxon>Hexapoda</taxon>
        <taxon>Insecta</taxon>
        <taxon>Pterygota</taxon>
        <taxon>Neoptera</taxon>
        <taxon>Endopterygota</taxon>
        <taxon>Coleoptera</taxon>
        <taxon>Polyphaga</taxon>
        <taxon>Cucujiformia</taxon>
        <taxon>Chrysomeloidea</taxon>
        <taxon>Chrysomelidae</taxon>
        <taxon>Bruchinae</taxon>
        <taxon>Bruchini</taxon>
        <taxon>Acanthoscelides</taxon>
    </lineage>
</organism>
<dbReference type="Pfam" id="PF19435">
    <property type="entry name" value="IntS14_b-barrel"/>
    <property type="match status" value="1"/>
</dbReference>
<evidence type="ECO:0000256" key="4">
    <source>
        <dbReference type="ARBA" id="ARBA00061449"/>
    </source>
</evidence>
<gene>
    <name evidence="8" type="ORF">ACAOBT_LOCUS4860</name>
</gene>
<dbReference type="PANTHER" id="PTHR13532:SF3">
    <property type="entry name" value="INTEGRATOR COMPLEX SUBUNIT 14"/>
    <property type="match status" value="1"/>
</dbReference>
<dbReference type="Pfam" id="PF13519">
    <property type="entry name" value="VWA_2"/>
    <property type="match status" value="1"/>
</dbReference>
<evidence type="ECO:0000259" key="7">
    <source>
        <dbReference type="Pfam" id="PF20504"/>
    </source>
</evidence>
<dbReference type="Gene3D" id="3.40.50.410">
    <property type="entry name" value="von Willebrand factor, type A domain"/>
    <property type="match status" value="1"/>
</dbReference>
<dbReference type="GO" id="GO:0034472">
    <property type="term" value="P:snRNA 3'-end processing"/>
    <property type="evidence" value="ECO:0007669"/>
    <property type="project" value="TreeGrafter"/>
</dbReference>
<dbReference type="SUPFAM" id="SSF53300">
    <property type="entry name" value="vWA-like"/>
    <property type="match status" value="1"/>
</dbReference>
<proteinExistence type="inferred from homology"/>
<dbReference type="AlphaFoldDB" id="A0A9P0P184"/>
<dbReference type="Proteomes" id="UP001152888">
    <property type="component" value="Unassembled WGS sequence"/>
</dbReference>
<evidence type="ECO:0000256" key="2">
    <source>
        <dbReference type="ARBA" id="ARBA00016816"/>
    </source>
</evidence>
<protein>
    <recommendedName>
        <fullName evidence="2">Integrator complex subunit 14</fullName>
    </recommendedName>
</protein>
<feature type="domain" description="VWFA" evidence="5">
    <location>
        <begin position="1"/>
        <end position="64"/>
    </location>
</feature>
<comment type="subcellular location">
    <subcellularLocation>
        <location evidence="1">Nucleus</location>
    </subcellularLocation>
</comment>
<dbReference type="InterPro" id="IPR036465">
    <property type="entry name" value="vWFA_dom_sf"/>
</dbReference>
<dbReference type="GO" id="GO:0032039">
    <property type="term" value="C:integrator complex"/>
    <property type="evidence" value="ECO:0007669"/>
    <property type="project" value="InterPro"/>
</dbReference>
<evidence type="ECO:0000313" key="9">
    <source>
        <dbReference type="Proteomes" id="UP001152888"/>
    </source>
</evidence>
<comment type="similarity">
    <text evidence="4">Belongs to the Integrator subunit 14 family.</text>
</comment>
<dbReference type="InterPro" id="IPR039841">
    <property type="entry name" value="INTS14"/>
</dbReference>
<feature type="domain" description="Integrator complex subunit 14 beta-barrel" evidence="6">
    <location>
        <begin position="156"/>
        <end position="301"/>
    </location>
</feature>
<evidence type="ECO:0000256" key="3">
    <source>
        <dbReference type="ARBA" id="ARBA00023242"/>
    </source>
</evidence>